<dbReference type="RefSeq" id="WP_080798255.1">
    <property type="nucleotide sequence ID" value="NZ_LT828540.1"/>
</dbReference>
<dbReference type="Proteomes" id="UP000191931">
    <property type="component" value="Unassembled WGS sequence"/>
</dbReference>
<evidence type="ECO:0000313" key="1">
    <source>
        <dbReference type="EMBL" id="CCO06703.1"/>
    </source>
</evidence>
<dbReference type="EMBL" id="FWEV01000325">
    <property type="protein sequence ID" value="SLM32754.1"/>
    <property type="molecule type" value="Genomic_DNA"/>
</dbReference>
<reference evidence="2 3" key="3">
    <citation type="submission" date="2017-03" db="EMBL/GenBank/DDBJ databases">
        <authorList>
            <person name="Afonso C.L."/>
            <person name="Miller P.J."/>
            <person name="Scott M.A."/>
            <person name="Spackman E."/>
            <person name="Goraichik I."/>
            <person name="Dimitrov K.M."/>
            <person name="Suarez D.L."/>
            <person name="Swayne D.E."/>
        </authorList>
    </citation>
    <scope>NUCLEOTIDE SEQUENCE [LARGE SCALE GENOMIC DNA]</scope>
    <source>
        <strain evidence="2">PRJEB14757</strain>
    </source>
</reference>
<keyword evidence="3" id="KW-1185">Reference proteome</keyword>
<accession>L0R3X5</accession>
<gene>
    <name evidence="1" type="ORF">DEMABW1_80095</name>
    <name evidence="2" type="ORF">MTBBW1_80095</name>
</gene>
<reference evidence="1" key="2">
    <citation type="submission" date="2012-12" db="EMBL/GenBank/DDBJ databases">
        <title>Region harboring genes involved in magnetosome formation of Candidatus Desulfamplus magnetosmortis.</title>
        <authorList>
            <person name="Lefevre C.T."/>
            <person name="Bazylinski D.A."/>
        </authorList>
    </citation>
    <scope>NUCLEOTIDE SEQUENCE</scope>
    <source>
        <strain evidence="1">BW-1</strain>
    </source>
</reference>
<proteinExistence type="predicted"/>
<reference evidence="1" key="1">
    <citation type="submission" date="2012-10" db="EMBL/GenBank/DDBJ databases">
        <authorList>
            <person name="Lefevre C."/>
        </authorList>
    </citation>
    <scope>NUCLEOTIDE SEQUENCE</scope>
    <source>
        <strain evidence="1">BW-1</strain>
    </source>
</reference>
<protein>
    <submittedName>
        <fullName evidence="1">Uncharacterized protein</fullName>
    </submittedName>
</protein>
<evidence type="ECO:0000313" key="2">
    <source>
        <dbReference type="EMBL" id="SLM32754.1"/>
    </source>
</evidence>
<sequence>MAVFCINQHNISLKNKITSSLNYPTTLCHKVSIMMLLCHIAMSRLRFTPPTFRKNCIISLNAFNAFNAFLLKIIIGNLPSIFPEPPKIAEESQDYCSHEQTALISTQKRFVPFHTYTHIEINGNEKEDEARHIHTYIHTYIHTQYKFTKIIKERNYEG</sequence>
<name>L0R3X5_9BACT</name>
<organism evidence="1">
    <name type="scientific">Desulfamplus magnetovallimortis</name>
    <dbReference type="NCBI Taxonomy" id="1246637"/>
    <lineage>
        <taxon>Bacteria</taxon>
        <taxon>Pseudomonadati</taxon>
        <taxon>Thermodesulfobacteriota</taxon>
        <taxon>Desulfobacteria</taxon>
        <taxon>Desulfobacterales</taxon>
        <taxon>Desulfobacteraceae</taxon>
        <taxon>Desulfamplus</taxon>
    </lineage>
</organism>
<dbReference type="EMBL" id="HF547348">
    <property type="protein sequence ID" value="CCO06703.1"/>
    <property type="molecule type" value="Genomic_DNA"/>
</dbReference>
<evidence type="ECO:0000313" key="3">
    <source>
        <dbReference type="Proteomes" id="UP000191931"/>
    </source>
</evidence>
<dbReference type="AlphaFoldDB" id="L0R3X5"/>
<dbReference type="STRING" id="1246637.MTBBW1_80095"/>